<dbReference type="SMART" id="SM00827">
    <property type="entry name" value="PKS_AT"/>
    <property type="match status" value="1"/>
</dbReference>
<dbReference type="Gene3D" id="3.40.50.720">
    <property type="entry name" value="NAD(P)-binding Rossmann-like Domain"/>
    <property type="match status" value="1"/>
</dbReference>
<dbReference type="InterPro" id="IPR014031">
    <property type="entry name" value="Ketoacyl_synth_C"/>
</dbReference>
<keyword evidence="2" id="KW-0597">Phosphoprotein</keyword>
<dbReference type="Pfam" id="PF00109">
    <property type="entry name" value="ketoacyl-synt"/>
    <property type="match status" value="1"/>
</dbReference>
<dbReference type="SUPFAM" id="SSF53901">
    <property type="entry name" value="Thiolase-like"/>
    <property type="match status" value="1"/>
</dbReference>
<dbReference type="InterPro" id="IPR009081">
    <property type="entry name" value="PP-bd_ACP"/>
</dbReference>
<dbReference type="PROSITE" id="PS52004">
    <property type="entry name" value="KS3_2"/>
    <property type="match status" value="1"/>
</dbReference>
<dbReference type="InterPro" id="IPR013968">
    <property type="entry name" value="PKS_KR"/>
</dbReference>
<dbReference type="InterPro" id="IPR050091">
    <property type="entry name" value="PKS_NRPS_Biosynth_Enz"/>
</dbReference>
<feature type="domain" description="Ketosynthase family 3 (KS3)" evidence="6">
    <location>
        <begin position="8"/>
        <end position="438"/>
    </location>
</feature>
<evidence type="ECO:0000256" key="3">
    <source>
        <dbReference type="ARBA" id="ARBA00022679"/>
    </source>
</evidence>
<dbReference type="GO" id="GO:0016746">
    <property type="term" value="F:acyltransferase activity"/>
    <property type="evidence" value="ECO:0007669"/>
    <property type="project" value="UniProtKB-KW"/>
</dbReference>
<dbReference type="InterPro" id="IPR014030">
    <property type="entry name" value="Ketoacyl_synth_N"/>
</dbReference>
<keyword evidence="1" id="KW-0596">Phosphopantetheine</keyword>
<name>A0ABT1QKP8_9NOCA</name>
<comment type="caution">
    <text evidence="7">The sequence shown here is derived from an EMBL/GenBank/DDBJ whole genome shotgun (WGS) entry which is preliminary data.</text>
</comment>
<dbReference type="InterPro" id="IPR016039">
    <property type="entry name" value="Thiolase-like"/>
</dbReference>
<sequence length="1564" mass="167448">MTNNESHTGKVAVVGLDCRLPGARGAQEYWELLRTGGEAVRTLDLAEQLEAGVPQQRIADPDYVPRAATIDGVREFDASFFYISGREAERMDPQLRVFLECAWSALEDSGHNSEVYPGTIGVYAGGLGNTYQLANLLTSEHGYRGSINDMRDDMATMMGNDLNYLATRTAYHLNLTGPSVAVQAACSTSLMAVHTAAQSLLTGECDLALAGGVSIRFPQESGYLHQPDGVESPDGICRPFDAKANGTIFGNGAGVVVLKRLADAIDERDTILAVLSGSSTGNDGADRAGYTAPGERGQTSVLSEALSVSGLVPDDVQYIEAHGTGTAMGDPIEFRAINAVYGRRDTSCYVGSVKGNIGHLSVAAGVAGLIKCVLMLKHRQIAPTLYFDQWNPECGAEDTLFKIPTASAPWNVPDGVARRCAVTSAGMGGATVHVLLEEAPSLLPADPATAQPLTILPLSAKSPAALEAARQNLATHLAATGTSLTDVSHTLTTGRRVFDYRTAIVAGDAQEAVRALESGNGPNVLHDSGAPRHRPVIFMFPGQGAQYTGMGRAWYRRYGAFTEALDECADGLAGALGLDLRDALFSQKSTSNGPAVDLARTRLTQPAMFSIDYALARQWMAWGIEPDAMTGHSIGEYVAACLSGVLTLPDALRVVATRGALIDALPAGSMAAVLAPAREVQQYLPEGVSVAAVNETSVCTVSGPAEPLRSALRSLAEAGITARKIRTSHAFHSAMMEPAMPELEKALVGCRLSAPRIPFISNVTGTWITDDEATDPAYWAKHLREPVLFEQGVQTLLEEPDPVFLEVGPGQTLSSFVRRNPDRETGIPVVTSTGRTHDGDADARALLAAHARLWCAGLTMHWDRLGTGRRVPLPTYPFESHRYWVEPGEATLPAGSSPAISNKQSVDHWMWTPVWHQQQVRVDYLDDTDPSSEVFLLFEDNHRPLALKALLTERYVGSRFFTVHAGDCYGLPTNDQDGTIRPGNEGDFSALIDQLREQDNLPTRIVMAWSVGTPEGGPAAILEQELERGLHSVVALVKALTEHNVTGAIRLDLISAGAYSVTDDDPDPVAERVPLEVAAKVVGQEQANIESLHWDLPLDLDPVSLQTLTGLLATRVVHESGQALRGRGRWVRDFERVQADWTRPRRSPLHDAGTYLITGGLGEIGATVGRMLQSECQARLGLVVRTPVPPREEWDDIIAAAEDAAAQSDALIDPDAPVLRVRRLRELEAAGTGVVVVVANVADPTQLGRAIDEVEAVLGPINGVVHAAGLPSEKWDRAVTASGAEQCAWHFEAKAHGQQALEDVLRTRTVDFCLMMSSLAGVLGGLRLMAYGAANRFMDAAAERANRRENGTTWISAGWDVWQHHQDEKRAISAIGRGMDDKAIQPDEGLEIIRRLLALSGAGPIAVSTWDLQHRLDLWVRDPGTSQPSDDPGAAERPAIGSSAEEHVLGIVRDALGARDMAAGDDIFERGGDSLLIVRLLSDIRRTFDVQIPLADALDQPTAGHLADLIEVRRPVPNGAPGPAGNSTDGDLADMLAQLSAAEVDDLFDMVTPPTEPTTGVPAK</sequence>
<dbReference type="Gene3D" id="1.10.1200.10">
    <property type="entry name" value="ACP-like"/>
    <property type="match status" value="1"/>
</dbReference>
<dbReference type="EMBL" id="JANFQF010000028">
    <property type="protein sequence ID" value="MCQ4122370.1"/>
    <property type="molecule type" value="Genomic_DNA"/>
</dbReference>
<dbReference type="PANTHER" id="PTHR43775">
    <property type="entry name" value="FATTY ACID SYNTHASE"/>
    <property type="match status" value="1"/>
</dbReference>
<dbReference type="SUPFAM" id="SSF51735">
    <property type="entry name" value="NAD(P)-binding Rossmann-fold domains"/>
    <property type="match status" value="2"/>
</dbReference>
<dbReference type="Pfam" id="PF00698">
    <property type="entry name" value="Acyl_transf_1"/>
    <property type="match status" value="1"/>
</dbReference>
<dbReference type="SMART" id="SM00823">
    <property type="entry name" value="PKS_PP"/>
    <property type="match status" value="1"/>
</dbReference>
<dbReference type="Gene3D" id="3.30.70.3290">
    <property type="match status" value="1"/>
</dbReference>
<dbReference type="InterPro" id="IPR014043">
    <property type="entry name" value="Acyl_transferase_dom"/>
</dbReference>
<keyword evidence="3" id="KW-0808">Transferase</keyword>
<dbReference type="Proteomes" id="UP001524501">
    <property type="component" value="Unassembled WGS sequence"/>
</dbReference>
<dbReference type="InterPro" id="IPR036736">
    <property type="entry name" value="ACP-like_sf"/>
</dbReference>
<dbReference type="Gene3D" id="3.40.47.10">
    <property type="match status" value="1"/>
</dbReference>
<dbReference type="Pfam" id="PF02801">
    <property type="entry name" value="Ketoacyl-synt_C"/>
    <property type="match status" value="1"/>
</dbReference>
<evidence type="ECO:0000256" key="4">
    <source>
        <dbReference type="ARBA" id="ARBA00023315"/>
    </source>
</evidence>
<dbReference type="SMART" id="SM00825">
    <property type="entry name" value="PKS_KS"/>
    <property type="match status" value="1"/>
</dbReference>
<dbReference type="InterPro" id="IPR057326">
    <property type="entry name" value="KR_dom"/>
</dbReference>
<evidence type="ECO:0000259" key="6">
    <source>
        <dbReference type="PROSITE" id="PS52004"/>
    </source>
</evidence>
<dbReference type="PANTHER" id="PTHR43775:SF51">
    <property type="entry name" value="INACTIVE PHENOLPHTHIOCEROL SYNTHESIS POLYKETIDE SYNTHASE TYPE I PKS1-RELATED"/>
    <property type="match status" value="1"/>
</dbReference>
<evidence type="ECO:0000256" key="1">
    <source>
        <dbReference type="ARBA" id="ARBA00022450"/>
    </source>
</evidence>
<protein>
    <submittedName>
        <fullName evidence="7">Acyltransferase domain-containing protein</fullName>
    </submittedName>
</protein>
<dbReference type="SMART" id="SM00822">
    <property type="entry name" value="PKS_KR"/>
    <property type="match status" value="1"/>
</dbReference>
<accession>A0ABT1QKP8</accession>
<dbReference type="InterPro" id="IPR020841">
    <property type="entry name" value="PKS_Beta-ketoAc_synthase_dom"/>
</dbReference>
<feature type="domain" description="Carrier" evidence="5">
    <location>
        <begin position="1439"/>
        <end position="1514"/>
    </location>
</feature>
<keyword evidence="4 7" id="KW-0012">Acyltransferase</keyword>
<keyword evidence="8" id="KW-1185">Reference proteome</keyword>
<dbReference type="PROSITE" id="PS50075">
    <property type="entry name" value="CARRIER"/>
    <property type="match status" value="1"/>
</dbReference>
<dbReference type="InterPro" id="IPR020806">
    <property type="entry name" value="PKS_PP-bd"/>
</dbReference>
<dbReference type="PROSITE" id="PS00606">
    <property type="entry name" value="KS3_1"/>
    <property type="match status" value="1"/>
</dbReference>
<dbReference type="InterPro" id="IPR016035">
    <property type="entry name" value="Acyl_Trfase/lysoPLipase"/>
</dbReference>
<dbReference type="InterPro" id="IPR001227">
    <property type="entry name" value="Ac_transferase_dom_sf"/>
</dbReference>
<reference evidence="7 8" key="1">
    <citation type="submission" date="2022-07" db="EMBL/GenBank/DDBJ databases">
        <title>Degradation activity of malathion, p-nitrophenol and potential low-temperature adaptation strategy of Rhodococcus sp. FXJ9.536.</title>
        <authorList>
            <person name="Huang J."/>
            <person name="Huang Y."/>
        </authorList>
    </citation>
    <scope>NUCLEOTIDE SEQUENCE [LARGE SCALE GENOMIC DNA]</scope>
    <source>
        <strain evidence="7 8">FXJ9.536</strain>
    </source>
</reference>
<dbReference type="Pfam" id="PF21394">
    <property type="entry name" value="Beta-ketacyl_N"/>
    <property type="match status" value="1"/>
</dbReference>
<evidence type="ECO:0000256" key="2">
    <source>
        <dbReference type="ARBA" id="ARBA00022553"/>
    </source>
</evidence>
<dbReference type="CDD" id="cd00833">
    <property type="entry name" value="PKS"/>
    <property type="match status" value="1"/>
</dbReference>
<dbReference type="InterPro" id="IPR018201">
    <property type="entry name" value="Ketoacyl_synth_AS"/>
</dbReference>
<dbReference type="RefSeq" id="WP_255973907.1">
    <property type="nucleotide sequence ID" value="NZ_JANFQF010000028.1"/>
</dbReference>
<dbReference type="SUPFAM" id="SSF55048">
    <property type="entry name" value="Probable ACP-binding domain of malonyl-CoA ACP transacylase"/>
    <property type="match status" value="1"/>
</dbReference>
<organism evidence="7 8">
    <name type="scientific">Rhodococcus tibetensis</name>
    <dbReference type="NCBI Taxonomy" id="2965064"/>
    <lineage>
        <taxon>Bacteria</taxon>
        <taxon>Bacillati</taxon>
        <taxon>Actinomycetota</taxon>
        <taxon>Actinomycetes</taxon>
        <taxon>Mycobacteriales</taxon>
        <taxon>Nocardiaceae</taxon>
        <taxon>Rhodococcus</taxon>
    </lineage>
</organism>
<evidence type="ECO:0000259" key="5">
    <source>
        <dbReference type="PROSITE" id="PS50075"/>
    </source>
</evidence>
<dbReference type="Gene3D" id="3.40.366.10">
    <property type="entry name" value="Malonyl-Coenzyme A Acyl Carrier Protein, domain 2"/>
    <property type="match status" value="1"/>
</dbReference>
<dbReference type="InterPro" id="IPR016036">
    <property type="entry name" value="Malonyl_transacylase_ACP-bd"/>
</dbReference>
<dbReference type="InterPro" id="IPR049490">
    <property type="entry name" value="C883_1060-like_KR_N"/>
</dbReference>
<dbReference type="Pfam" id="PF08659">
    <property type="entry name" value="KR"/>
    <property type="match status" value="1"/>
</dbReference>
<gene>
    <name evidence="7" type="ORF">NOF53_24980</name>
</gene>
<dbReference type="SUPFAM" id="SSF47336">
    <property type="entry name" value="ACP-like"/>
    <property type="match status" value="1"/>
</dbReference>
<dbReference type="InterPro" id="IPR036291">
    <property type="entry name" value="NAD(P)-bd_dom_sf"/>
</dbReference>
<evidence type="ECO:0000313" key="7">
    <source>
        <dbReference type="EMBL" id="MCQ4122370.1"/>
    </source>
</evidence>
<dbReference type="Pfam" id="PF00550">
    <property type="entry name" value="PP-binding"/>
    <property type="match status" value="1"/>
</dbReference>
<dbReference type="Pfam" id="PF22621">
    <property type="entry name" value="CurL-like_PKS_C"/>
    <property type="match status" value="1"/>
</dbReference>
<evidence type="ECO:0000313" key="8">
    <source>
        <dbReference type="Proteomes" id="UP001524501"/>
    </source>
</evidence>
<proteinExistence type="predicted"/>
<dbReference type="SUPFAM" id="SSF52151">
    <property type="entry name" value="FabD/lysophospholipase-like"/>
    <property type="match status" value="1"/>
</dbReference>